<dbReference type="OrthoDB" id="9796839at2"/>
<organism evidence="5 6">
    <name type="scientific">Aliikangiella marina</name>
    <dbReference type="NCBI Taxonomy" id="1712262"/>
    <lineage>
        <taxon>Bacteria</taxon>
        <taxon>Pseudomonadati</taxon>
        <taxon>Pseudomonadota</taxon>
        <taxon>Gammaproteobacteria</taxon>
        <taxon>Oceanospirillales</taxon>
        <taxon>Pleioneaceae</taxon>
        <taxon>Aliikangiella</taxon>
    </lineage>
</organism>
<comment type="caution">
    <text evidence="5">The sequence shown here is derived from an EMBL/GenBank/DDBJ whole genome shotgun (WGS) entry which is preliminary data.</text>
</comment>
<proteinExistence type="predicted"/>
<feature type="domain" description="Phospholipid/glycerol acyltransferase" evidence="4">
    <location>
        <begin position="24"/>
        <end position="136"/>
    </location>
</feature>
<dbReference type="PANTHER" id="PTHR10434">
    <property type="entry name" value="1-ACYL-SN-GLYCEROL-3-PHOSPHATE ACYLTRANSFERASE"/>
    <property type="match status" value="1"/>
</dbReference>
<dbReference type="SUPFAM" id="SSF69593">
    <property type="entry name" value="Glycerol-3-phosphate (1)-acyltransferase"/>
    <property type="match status" value="1"/>
</dbReference>
<reference evidence="5 6" key="1">
    <citation type="submission" date="2019-06" db="EMBL/GenBank/DDBJ databases">
        <title>Draft genome of Aliikangiella marina GYP-15.</title>
        <authorList>
            <person name="Wang G."/>
        </authorList>
    </citation>
    <scope>NUCLEOTIDE SEQUENCE [LARGE SCALE GENOMIC DNA]</scope>
    <source>
        <strain evidence="5 6">GYP-15</strain>
    </source>
</reference>
<evidence type="ECO:0000259" key="4">
    <source>
        <dbReference type="SMART" id="SM00563"/>
    </source>
</evidence>
<dbReference type="Pfam" id="PF01553">
    <property type="entry name" value="Acyltransferase"/>
    <property type="match status" value="1"/>
</dbReference>
<evidence type="ECO:0000313" key="5">
    <source>
        <dbReference type="EMBL" id="TQV77596.1"/>
    </source>
</evidence>
<comment type="pathway">
    <text evidence="1">Lipid metabolism.</text>
</comment>
<dbReference type="Proteomes" id="UP000317839">
    <property type="component" value="Unassembled WGS sequence"/>
</dbReference>
<dbReference type="PANTHER" id="PTHR10434:SF9">
    <property type="entry name" value="PHOSPHOLIPID_GLYCEROL ACYLTRANSFERASE DOMAIN-CONTAINING PROTEIN"/>
    <property type="match status" value="1"/>
</dbReference>
<dbReference type="EMBL" id="VIKR01000001">
    <property type="protein sequence ID" value="TQV77596.1"/>
    <property type="molecule type" value="Genomic_DNA"/>
</dbReference>
<name>A0A545TK82_9GAMM</name>
<gene>
    <name evidence="5" type="ORF">FLL45_05895</name>
</gene>
<protein>
    <submittedName>
        <fullName evidence="5">Acyltransferase</fullName>
    </submittedName>
</protein>
<dbReference type="SMART" id="SM00563">
    <property type="entry name" value="PlsC"/>
    <property type="match status" value="1"/>
</dbReference>
<dbReference type="CDD" id="cd07988">
    <property type="entry name" value="LPLAT_ABO13168-like"/>
    <property type="match status" value="1"/>
</dbReference>
<dbReference type="GO" id="GO:0006654">
    <property type="term" value="P:phosphatidic acid biosynthetic process"/>
    <property type="evidence" value="ECO:0007669"/>
    <property type="project" value="TreeGrafter"/>
</dbReference>
<sequence>MCSKILKWRGWTVIGEQPNLKKYVIIAAPHTSNWDFFIFLTLKWSLKLQVNFIGKHTIFVGPVGWFLRKIGGRPVNRNSSKNLVDAIVEIFETSDEFIFALAPEGTRSYKDHWKSGFYYIAVKAKVPIQLAFLDAEKKHIGFGPLIQPCGDLDEDAKKLEEFYKDIKGFKPELFSKIKFTR</sequence>
<keyword evidence="2 5" id="KW-0808">Transferase</keyword>
<evidence type="ECO:0000256" key="2">
    <source>
        <dbReference type="ARBA" id="ARBA00022679"/>
    </source>
</evidence>
<evidence type="ECO:0000256" key="1">
    <source>
        <dbReference type="ARBA" id="ARBA00005189"/>
    </source>
</evidence>
<evidence type="ECO:0000256" key="3">
    <source>
        <dbReference type="ARBA" id="ARBA00023315"/>
    </source>
</evidence>
<evidence type="ECO:0000313" key="6">
    <source>
        <dbReference type="Proteomes" id="UP000317839"/>
    </source>
</evidence>
<dbReference type="InterPro" id="IPR002123">
    <property type="entry name" value="Plipid/glycerol_acylTrfase"/>
</dbReference>
<dbReference type="GO" id="GO:0003841">
    <property type="term" value="F:1-acylglycerol-3-phosphate O-acyltransferase activity"/>
    <property type="evidence" value="ECO:0007669"/>
    <property type="project" value="TreeGrafter"/>
</dbReference>
<keyword evidence="3 5" id="KW-0012">Acyltransferase</keyword>
<dbReference type="AlphaFoldDB" id="A0A545TK82"/>
<keyword evidence="6" id="KW-1185">Reference proteome</keyword>
<accession>A0A545TK82</accession>